<dbReference type="InterPro" id="IPR001036">
    <property type="entry name" value="Acrflvin-R"/>
</dbReference>
<accession>A0A6F8TD06</accession>
<dbReference type="Pfam" id="PF00873">
    <property type="entry name" value="ACR_tran"/>
    <property type="match status" value="1"/>
</dbReference>
<dbReference type="Gene3D" id="1.20.1640.10">
    <property type="entry name" value="Multidrug efflux transporter AcrB transmembrane domain"/>
    <property type="match status" value="1"/>
</dbReference>
<dbReference type="SUPFAM" id="SSF82693">
    <property type="entry name" value="Multidrug efflux transporter AcrB pore domain, PN1, PN2, PC1 and PC2 subdomains"/>
    <property type="match status" value="1"/>
</dbReference>
<name>A0A6F8TD06_ACIBA</name>
<organism evidence="1">
    <name type="scientific">Acinetobacter baumannii</name>
    <dbReference type="NCBI Taxonomy" id="470"/>
    <lineage>
        <taxon>Bacteria</taxon>
        <taxon>Pseudomonadati</taxon>
        <taxon>Pseudomonadota</taxon>
        <taxon>Gammaproteobacteria</taxon>
        <taxon>Moraxellales</taxon>
        <taxon>Moraxellaceae</taxon>
        <taxon>Acinetobacter</taxon>
        <taxon>Acinetobacter calcoaceticus/baumannii complex</taxon>
    </lineage>
</organism>
<dbReference type="Gene3D" id="3.30.70.1430">
    <property type="entry name" value="Multidrug efflux transporter AcrB pore domain"/>
    <property type="match status" value="1"/>
</dbReference>
<dbReference type="EMBL" id="AP022836">
    <property type="protein sequence ID" value="BCA98279.1"/>
    <property type="molecule type" value="Genomic_DNA"/>
</dbReference>
<dbReference type="AlphaFoldDB" id="A0A6F8TD06"/>
<sequence length="69" mass="7838">MVLGLASWKRMTVEEFPNIDFPFVVVTTQYAGASPEAVESDITKNSKIKSIPFRVLNKLLHAQVKGFRW</sequence>
<dbReference type="GO" id="GO:0016020">
    <property type="term" value="C:membrane"/>
    <property type="evidence" value="ECO:0007669"/>
    <property type="project" value="InterPro"/>
</dbReference>
<evidence type="ECO:0000313" key="1">
    <source>
        <dbReference type="EMBL" id="BCA98279.1"/>
    </source>
</evidence>
<proteinExistence type="predicted"/>
<dbReference type="GO" id="GO:0022857">
    <property type="term" value="F:transmembrane transporter activity"/>
    <property type="evidence" value="ECO:0007669"/>
    <property type="project" value="InterPro"/>
</dbReference>
<protein>
    <submittedName>
        <fullName evidence="1">Uncharacterized protein</fullName>
    </submittedName>
</protein>
<reference evidence="1" key="1">
    <citation type="submission" date="2020-03" db="EMBL/GenBank/DDBJ databases">
        <title>Complete genome sequence of Acinetobacter baumannii ATCC19606T, which is a model strain for tolerization of antimicrobial agents.</title>
        <authorList>
            <person name="Tsubouchi T."/>
            <person name="Suzuki M."/>
            <person name="Niki M."/>
            <person name="Oinuma K."/>
            <person name="Niki M."/>
            <person name="Shibayama K."/>
            <person name="Kakeya H."/>
            <person name="Kaneko Y."/>
        </authorList>
    </citation>
    <scope>NUCLEOTIDE SEQUENCE</scope>
    <source>
        <strain evidence="1">ATCC19606</strain>
    </source>
</reference>
<gene>
    <name evidence="1" type="ORF">ATCC19606_06150</name>
</gene>